<accession>F4QSL0</accession>
<keyword evidence="3" id="KW-1185">Reference proteome</keyword>
<evidence type="ECO:0000313" key="2">
    <source>
        <dbReference type="EMBL" id="EGF89730.1"/>
    </source>
</evidence>
<dbReference type="AlphaFoldDB" id="F4QSL0"/>
<dbReference type="Proteomes" id="UP000006512">
    <property type="component" value="Unassembled WGS sequence"/>
</dbReference>
<dbReference type="STRING" id="715226.ABI_41520"/>
<evidence type="ECO:0000256" key="1">
    <source>
        <dbReference type="SAM" id="SignalP"/>
    </source>
</evidence>
<name>F4QSL0_9CAUL</name>
<dbReference type="RefSeq" id="WP_006274925.1">
    <property type="nucleotide sequence ID" value="NZ_GL883080.1"/>
</dbReference>
<keyword evidence="1" id="KW-0732">Signal</keyword>
<organism evidence="2 3">
    <name type="scientific">Asticcacaulis biprosthecium C19</name>
    <dbReference type="NCBI Taxonomy" id="715226"/>
    <lineage>
        <taxon>Bacteria</taxon>
        <taxon>Pseudomonadati</taxon>
        <taxon>Pseudomonadota</taxon>
        <taxon>Alphaproteobacteria</taxon>
        <taxon>Caulobacterales</taxon>
        <taxon>Caulobacteraceae</taxon>
        <taxon>Asticcacaulis</taxon>
    </lineage>
</organism>
<gene>
    <name evidence="2" type="ORF">ABI_41520</name>
</gene>
<dbReference type="EMBL" id="GL883080">
    <property type="protein sequence ID" value="EGF89730.1"/>
    <property type="molecule type" value="Genomic_DNA"/>
</dbReference>
<reference evidence="3" key="1">
    <citation type="submission" date="2011-03" db="EMBL/GenBank/DDBJ databases">
        <title>Draft genome sequence of Brevundimonas diminuta.</title>
        <authorList>
            <person name="Brown P.J.B."/>
            <person name="Buechlein A."/>
            <person name="Hemmerich C."/>
            <person name="Brun Y.V."/>
        </authorList>
    </citation>
    <scope>NUCLEOTIDE SEQUENCE [LARGE SCALE GENOMIC DNA]</scope>
    <source>
        <strain evidence="3">C19</strain>
    </source>
</reference>
<feature type="chain" id="PRO_5003314409" evidence="1">
    <location>
        <begin position="25"/>
        <end position="217"/>
    </location>
</feature>
<feature type="signal peptide" evidence="1">
    <location>
        <begin position="1"/>
        <end position="24"/>
    </location>
</feature>
<protein>
    <submittedName>
        <fullName evidence="2">Uncharacterized protein</fullName>
    </submittedName>
</protein>
<evidence type="ECO:0000313" key="3">
    <source>
        <dbReference type="Proteomes" id="UP000006512"/>
    </source>
</evidence>
<sequence>MRASRFVLALGLMMALPCAALAQASDEVVAAKARTKLPTQAEIAASGADDTIAKPVTTDDQIIAWLNNAPKIEREGRGDGLWSDRDGEGKRKIHGGAGVSIGTGGYRSGYVYTLIPVGDDGLLGLSYSQTDYGTNGNWGYGYDDYPGYGYPGAYGHRYGRGGATSQSFGLSLDMSDGARDASGTPRDCAPGFRVAGAYTEPLWVRNLRADGGCLPGD</sequence>
<proteinExistence type="predicted"/>
<dbReference type="HOGENOM" id="CLU_1308269_0_0_5"/>
<dbReference type="OrthoDB" id="7188711at2"/>